<evidence type="ECO:0000313" key="2">
    <source>
        <dbReference type="Proteomes" id="UP000309174"/>
    </source>
</evidence>
<comment type="caution">
    <text evidence="1">The sequence shown here is derived from an EMBL/GenBank/DDBJ whole genome shotgun (WGS) entry which is preliminary data.</text>
</comment>
<dbReference type="EMBL" id="VCKW01000146">
    <property type="protein sequence ID" value="TMQ93464.1"/>
    <property type="molecule type" value="Genomic_DNA"/>
</dbReference>
<evidence type="ECO:0000313" key="1">
    <source>
        <dbReference type="EMBL" id="TMQ93464.1"/>
    </source>
</evidence>
<dbReference type="AlphaFoldDB" id="A0A5C4J8L5"/>
<organism evidence="1 2">
    <name type="scientific">Actinomadura soli</name>
    <dbReference type="NCBI Taxonomy" id="2508997"/>
    <lineage>
        <taxon>Bacteria</taxon>
        <taxon>Bacillati</taxon>
        <taxon>Actinomycetota</taxon>
        <taxon>Actinomycetes</taxon>
        <taxon>Streptosporangiales</taxon>
        <taxon>Thermomonosporaceae</taxon>
        <taxon>Actinomadura</taxon>
    </lineage>
</organism>
<name>A0A5C4J8L5_9ACTN</name>
<gene>
    <name evidence="1" type="ORF">ETD83_25475</name>
</gene>
<sequence>MRLLPLDEAEMLLSEEISASADDFVRLGLDVAREHYCQAIDNVVAGNLEAANSRFRAIFESVIVHFAKTLGFLSATRRPEGGRPPGLGTTPLALDDGGDFVRICGRSCGRTDLTWERPRLAKCASECLL</sequence>
<dbReference type="Proteomes" id="UP000309174">
    <property type="component" value="Unassembled WGS sequence"/>
</dbReference>
<dbReference type="OrthoDB" id="4533185at2"/>
<reference evidence="1 2" key="1">
    <citation type="submission" date="2019-05" db="EMBL/GenBank/DDBJ databases">
        <title>Draft genome sequence of Actinomadura sp. 14C53.</title>
        <authorList>
            <person name="Saricaoglu S."/>
            <person name="Isik K."/>
        </authorList>
    </citation>
    <scope>NUCLEOTIDE SEQUENCE [LARGE SCALE GENOMIC DNA]</scope>
    <source>
        <strain evidence="1 2">14C53</strain>
    </source>
</reference>
<keyword evidence="2" id="KW-1185">Reference proteome</keyword>
<protein>
    <submittedName>
        <fullName evidence="1">Uncharacterized protein</fullName>
    </submittedName>
</protein>
<proteinExistence type="predicted"/>
<accession>A0A5C4J8L5</accession>
<dbReference type="RefSeq" id="WP_138647733.1">
    <property type="nucleotide sequence ID" value="NZ_VCKW01000146.1"/>
</dbReference>